<evidence type="ECO:0000313" key="1">
    <source>
        <dbReference type="EMBL" id="MFA0809818.1"/>
    </source>
</evidence>
<dbReference type="Pfam" id="PF11964">
    <property type="entry name" value="SpoIIAA-like"/>
    <property type="match status" value="1"/>
</dbReference>
<gene>
    <name evidence="1" type="ORF">ACCI49_02705</name>
</gene>
<dbReference type="Gene3D" id="3.40.50.10600">
    <property type="entry name" value="SpoIIaa-like domains"/>
    <property type="match status" value="1"/>
</dbReference>
<organism evidence="1 2">
    <name type="scientific">Microbulbifer epialgicus</name>
    <dbReference type="NCBI Taxonomy" id="393907"/>
    <lineage>
        <taxon>Bacteria</taxon>
        <taxon>Pseudomonadati</taxon>
        <taxon>Pseudomonadota</taxon>
        <taxon>Gammaproteobacteria</taxon>
        <taxon>Cellvibrionales</taxon>
        <taxon>Microbulbiferaceae</taxon>
        <taxon>Microbulbifer</taxon>
    </lineage>
</organism>
<protein>
    <submittedName>
        <fullName evidence="1">STAS/SEC14 domain-containing protein</fullName>
    </submittedName>
</protein>
<dbReference type="EMBL" id="JBGMEK010000003">
    <property type="protein sequence ID" value="MFA0809818.1"/>
    <property type="molecule type" value="Genomic_DNA"/>
</dbReference>
<accession>A0ABV4NVR2</accession>
<dbReference type="InterPro" id="IPR021866">
    <property type="entry name" value="SpoIIAA-like"/>
</dbReference>
<comment type="caution">
    <text evidence="1">The sequence shown here is derived from an EMBL/GenBank/DDBJ whole genome shotgun (WGS) entry which is preliminary data.</text>
</comment>
<dbReference type="InterPro" id="IPR038396">
    <property type="entry name" value="SpoIIAA-like_sf"/>
</dbReference>
<name>A0ABV4NVR2_9GAMM</name>
<keyword evidence="2" id="KW-1185">Reference proteome</keyword>
<dbReference type="InterPro" id="IPR036513">
    <property type="entry name" value="STAS_dom_sf"/>
</dbReference>
<dbReference type="RefSeq" id="WP_371837434.1">
    <property type="nucleotide sequence ID" value="NZ_JBGMEK010000003.1"/>
</dbReference>
<reference evidence="1 2" key="1">
    <citation type="submission" date="2024-08" db="EMBL/GenBank/DDBJ databases">
        <authorList>
            <person name="Ishaq N."/>
        </authorList>
    </citation>
    <scope>NUCLEOTIDE SEQUENCE [LARGE SCALE GENOMIC DNA]</scope>
    <source>
        <strain evidence="1 2">DSM 18651</strain>
    </source>
</reference>
<dbReference type="Proteomes" id="UP001569428">
    <property type="component" value="Unassembled WGS sequence"/>
</dbReference>
<sequence>MSEQPHGVSIGLEQDGNHFFLTLRARGKLTHEDYQTMVPMLNSALAGVEHPKIDCLMDASELQGWEPRAAWDDFKVGLAHGREFNRIAVISDKRWMKVAGKVGSWFIGGEYQVFENEADAMAWLHEEA</sequence>
<proteinExistence type="predicted"/>
<dbReference type="SUPFAM" id="SSF52091">
    <property type="entry name" value="SpoIIaa-like"/>
    <property type="match status" value="1"/>
</dbReference>
<evidence type="ECO:0000313" key="2">
    <source>
        <dbReference type="Proteomes" id="UP001569428"/>
    </source>
</evidence>